<organism evidence="2 3">
    <name type="scientific">Propioniciclava sinopodophylli</name>
    <dbReference type="NCBI Taxonomy" id="1837344"/>
    <lineage>
        <taxon>Bacteria</taxon>
        <taxon>Bacillati</taxon>
        <taxon>Actinomycetota</taxon>
        <taxon>Actinomycetes</taxon>
        <taxon>Propionibacteriales</taxon>
        <taxon>Propionibacteriaceae</taxon>
        <taxon>Propioniciclava</taxon>
    </lineage>
</organism>
<proteinExistence type="predicted"/>
<feature type="transmembrane region" description="Helical" evidence="1">
    <location>
        <begin position="74"/>
        <end position="98"/>
    </location>
</feature>
<feature type="transmembrane region" description="Helical" evidence="1">
    <location>
        <begin position="18"/>
        <end position="37"/>
    </location>
</feature>
<accession>A0A4V6MV20</accession>
<name>A0A4V6MV20_9ACTN</name>
<gene>
    <name evidence="2" type="ORF">ET989_09350</name>
</gene>
<evidence type="ECO:0000313" key="3">
    <source>
        <dbReference type="Proteomes" id="UP000292373"/>
    </source>
</evidence>
<dbReference type="InterPro" id="IPR045466">
    <property type="entry name" value="DUF6498"/>
</dbReference>
<dbReference type="RefSeq" id="WP_131168268.1">
    <property type="nucleotide sequence ID" value="NZ_SDMQ01000008.1"/>
</dbReference>
<feature type="transmembrane region" description="Helical" evidence="1">
    <location>
        <begin position="188"/>
        <end position="211"/>
    </location>
</feature>
<comment type="caution">
    <text evidence="2">The sequence shown here is derived from an EMBL/GenBank/DDBJ whole genome shotgun (WGS) entry which is preliminary data.</text>
</comment>
<sequence>MTHPVETPSRPVGRRREIGLALALNLVFVAGVLFWGWPAGNVLLLFWVENVLMGVGTLVRILTAEVEPQTRRPFFFTLHYGAFCLVHLVFVSILSFWMGAELTVGALLVPALLVLVRHAADLVTVWFGAGARHRTSPMQAFVQPYPRMLVLHVTTILAWALMLGSFTFPGGKPTGLGALVARLRELLAALGAPVTSAGLVVIVLVLVKMVFEATTAGRPVRWTIGGRPLTTD</sequence>
<dbReference type="OrthoDB" id="3734431at2"/>
<keyword evidence="1" id="KW-1133">Transmembrane helix</keyword>
<keyword evidence="1" id="KW-0472">Membrane</keyword>
<dbReference type="AlphaFoldDB" id="A0A4V6MV20"/>
<keyword evidence="1" id="KW-0812">Transmembrane</keyword>
<protein>
    <submittedName>
        <fullName evidence="2">Uncharacterized protein</fullName>
    </submittedName>
</protein>
<feature type="transmembrane region" description="Helical" evidence="1">
    <location>
        <begin position="104"/>
        <end position="128"/>
    </location>
</feature>
<evidence type="ECO:0000256" key="1">
    <source>
        <dbReference type="SAM" id="Phobius"/>
    </source>
</evidence>
<reference evidence="2 3" key="1">
    <citation type="submission" date="2019-01" db="EMBL/GenBank/DDBJ databases">
        <title>Lactibacter flavus gen. nov., sp. nov., a novel bacterium of the family Propionibacteriaceae isolated from raw milk and dairy products.</title>
        <authorList>
            <person name="Huptas C."/>
            <person name="Wenning M."/>
            <person name="Breitenwieser F."/>
            <person name="Doll E."/>
            <person name="Von Neubeck M."/>
            <person name="Busse H.-J."/>
            <person name="Scherer S."/>
        </authorList>
    </citation>
    <scope>NUCLEOTIDE SEQUENCE [LARGE SCALE GENOMIC DNA]</scope>
    <source>
        <strain evidence="2 3">KCTC 33808</strain>
    </source>
</reference>
<feature type="transmembrane region" description="Helical" evidence="1">
    <location>
        <begin position="149"/>
        <end position="168"/>
    </location>
</feature>
<dbReference type="Proteomes" id="UP000292373">
    <property type="component" value="Unassembled WGS sequence"/>
</dbReference>
<feature type="transmembrane region" description="Helical" evidence="1">
    <location>
        <begin position="43"/>
        <end position="62"/>
    </location>
</feature>
<dbReference type="EMBL" id="SDMQ01000008">
    <property type="protein sequence ID" value="TBT84339.1"/>
    <property type="molecule type" value="Genomic_DNA"/>
</dbReference>
<keyword evidence="3" id="KW-1185">Reference proteome</keyword>
<dbReference type="Pfam" id="PF20108">
    <property type="entry name" value="DUF6498"/>
    <property type="match status" value="1"/>
</dbReference>
<evidence type="ECO:0000313" key="2">
    <source>
        <dbReference type="EMBL" id="TBT84339.1"/>
    </source>
</evidence>